<keyword evidence="2" id="KW-0288">FMN</keyword>
<dbReference type="InterPro" id="IPR036661">
    <property type="entry name" value="Luciferase-like_sf"/>
</dbReference>
<dbReference type="CDD" id="cd01094">
    <property type="entry name" value="Alkanesulfonate_monoxygenase"/>
    <property type="match status" value="1"/>
</dbReference>
<evidence type="ECO:0000256" key="4">
    <source>
        <dbReference type="ARBA" id="ARBA00023033"/>
    </source>
</evidence>
<dbReference type="RefSeq" id="WP_338880735.1">
    <property type="nucleotide sequence ID" value="NZ_CP148753.1"/>
</dbReference>
<evidence type="ECO:0000313" key="7">
    <source>
        <dbReference type="Proteomes" id="UP001456224"/>
    </source>
</evidence>
<dbReference type="Proteomes" id="UP001456224">
    <property type="component" value="Chromosome"/>
</dbReference>
<dbReference type="InterPro" id="IPR011251">
    <property type="entry name" value="Luciferase-like_dom"/>
</dbReference>
<gene>
    <name evidence="6" type="ORF">WHX56_06045</name>
</gene>
<evidence type="ECO:0000313" key="6">
    <source>
        <dbReference type="EMBL" id="WXR75061.1"/>
    </source>
</evidence>
<dbReference type="Gene3D" id="3.20.20.30">
    <property type="entry name" value="Luciferase-like domain"/>
    <property type="match status" value="1"/>
</dbReference>
<dbReference type="EC" id="1.-.-.-" evidence="6"/>
<proteinExistence type="predicted"/>
<feature type="domain" description="Luciferase-like" evidence="5">
    <location>
        <begin position="29"/>
        <end position="353"/>
    </location>
</feature>
<keyword evidence="7" id="KW-1185">Reference proteome</keyword>
<accession>A0ABZ2S4V4</accession>
<evidence type="ECO:0000256" key="2">
    <source>
        <dbReference type="ARBA" id="ARBA00022643"/>
    </source>
</evidence>
<reference evidence="6 7" key="1">
    <citation type="submission" date="2024-03" db="EMBL/GenBank/DDBJ databases">
        <title>Reference genomes for the five species model microbial community.</title>
        <authorList>
            <person name="Padfield D."/>
        </authorList>
    </citation>
    <scope>NUCLEOTIDE SEQUENCE [LARGE SCALE GENOMIC DNA]</scope>
    <source>
        <strain evidence="6 7">AB1</strain>
    </source>
</reference>
<keyword evidence="4" id="KW-0503">Monooxygenase</keyword>
<dbReference type="EMBL" id="CP148753">
    <property type="protein sequence ID" value="WXR75061.1"/>
    <property type="molecule type" value="Genomic_DNA"/>
</dbReference>
<evidence type="ECO:0000256" key="1">
    <source>
        <dbReference type="ARBA" id="ARBA00022630"/>
    </source>
</evidence>
<dbReference type="InterPro" id="IPR050172">
    <property type="entry name" value="SsuD_RutA_monooxygenase"/>
</dbReference>
<evidence type="ECO:0000256" key="3">
    <source>
        <dbReference type="ARBA" id="ARBA00023002"/>
    </source>
</evidence>
<evidence type="ECO:0000259" key="5">
    <source>
        <dbReference type="Pfam" id="PF00296"/>
    </source>
</evidence>
<dbReference type="Pfam" id="PF00296">
    <property type="entry name" value="Bac_luciferase"/>
    <property type="match status" value="1"/>
</dbReference>
<name>A0ABZ2S4V4_9BURK</name>
<dbReference type="SUPFAM" id="SSF51679">
    <property type="entry name" value="Bacterial luciferase-like"/>
    <property type="match status" value="1"/>
</dbReference>
<dbReference type="PANTHER" id="PTHR42847">
    <property type="entry name" value="ALKANESULFONATE MONOOXYGENASE"/>
    <property type="match status" value="1"/>
</dbReference>
<protein>
    <submittedName>
        <fullName evidence="6">LLM class flavin-dependent oxidoreductase</fullName>
        <ecNumber evidence="6">1.-.-.-</ecNumber>
    </submittedName>
</protein>
<keyword evidence="1" id="KW-0285">Flavoprotein</keyword>
<dbReference type="GO" id="GO:0016491">
    <property type="term" value="F:oxidoreductase activity"/>
    <property type="evidence" value="ECO:0007669"/>
    <property type="project" value="UniProtKB-KW"/>
</dbReference>
<dbReference type="PANTHER" id="PTHR42847:SF4">
    <property type="entry name" value="ALKANESULFONATE MONOOXYGENASE-RELATED"/>
    <property type="match status" value="1"/>
</dbReference>
<keyword evidence="3 6" id="KW-0560">Oxidoreductase</keyword>
<sequence length="396" mass="43742">MTDTIPARSPATEPDSPLARVLRQPFILGLFLPIQDGGWTPSTLPRTTTWTFDYNARLTQRAEALGFDLVFGLAQWASHGGYGGKTRYREISLDSFMATAALAACTERILLISTLHILYGPWHPVHLAKFGATLDHISKGRWGINVVTGYAEREPLMFGMKKIEHDTRYEMADVFVERLKQLWSLDRNLTVDGPHWAMEDAFVTPKPAYGRPVLVNAAGSRAGIEFAARHSDLVFITSPAGNQLEDALASLPDHIANIRATAAKQGSSLRTMINPMVICRDTEQEAIAYRDAIEAAADVEAVENFAEHGRRGDSHAWRNQRRQHRAIGGNLHLVGSPEQIVDALLKLKATGIDGVQVTFYDFAPDLEHFAEKVLPLLYEAGLRIPEDRLTATPAAA</sequence>
<organism evidence="6 7">
    <name type="scientific">Achromobacter veterisilvae</name>
    <dbReference type="NCBI Taxonomy" id="2069367"/>
    <lineage>
        <taxon>Bacteria</taxon>
        <taxon>Pseudomonadati</taxon>
        <taxon>Pseudomonadota</taxon>
        <taxon>Betaproteobacteria</taxon>
        <taxon>Burkholderiales</taxon>
        <taxon>Alcaligenaceae</taxon>
        <taxon>Achromobacter</taxon>
    </lineage>
</organism>